<accession>A0ABU6YFP1</accession>
<protein>
    <submittedName>
        <fullName evidence="1">Uncharacterized protein</fullName>
    </submittedName>
</protein>
<sequence length="169" mass="19445">MAWAKINDDAKMANMFCGLWLGGGDEAKREEMSGVSTAVDSALEWISATEGRKEWRGDRTKMVVRQRQGKAPLSNWRELEEEGNCQLRVWKKRRVYAGVQDDSEVDDEKHSLEEMSSHNKEEFKANYEISDQNKDFEEDGATVAMQKFELCIYKPTSFQYSTLYACFGT</sequence>
<gene>
    <name evidence="1" type="ORF">PIB30_048023</name>
</gene>
<evidence type="ECO:0000313" key="2">
    <source>
        <dbReference type="Proteomes" id="UP001341840"/>
    </source>
</evidence>
<evidence type="ECO:0000313" key="1">
    <source>
        <dbReference type="EMBL" id="MED6208731.1"/>
    </source>
</evidence>
<organism evidence="1 2">
    <name type="scientific">Stylosanthes scabra</name>
    <dbReference type="NCBI Taxonomy" id="79078"/>
    <lineage>
        <taxon>Eukaryota</taxon>
        <taxon>Viridiplantae</taxon>
        <taxon>Streptophyta</taxon>
        <taxon>Embryophyta</taxon>
        <taxon>Tracheophyta</taxon>
        <taxon>Spermatophyta</taxon>
        <taxon>Magnoliopsida</taxon>
        <taxon>eudicotyledons</taxon>
        <taxon>Gunneridae</taxon>
        <taxon>Pentapetalae</taxon>
        <taxon>rosids</taxon>
        <taxon>fabids</taxon>
        <taxon>Fabales</taxon>
        <taxon>Fabaceae</taxon>
        <taxon>Papilionoideae</taxon>
        <taxon>50 kb inversion clade</taxon>
        <taxon>dalbergioids sensu lato</taxon>
        <taxon>Dalbergieae</taxon>
        <taxon>Pterocarpus clade</taxon>
        <taxon>Stylosanthes</taxon>
    </lineage>
</organism>
<dbReference type="EMBL" id="JASCZI010241967">
    <property type="protein sequence ID" value="MED6208731.1"/>
    <property type="molecule type" value="Genomic_DNA"/>
</dbReference>
<name>A0ABU6YFP1_9FABA</name>
<proteinExistence type="predicted"/>
<keyword evidence="2" id="KW-1185">Reference proteome</keyword>
<comment type="caution">
    <text evidence="1">The sequence shown here is derived from an EMBL/GenBank/DDBJ whole genome shotgun (WGS) entry which is preliminary data.</text>
</comment>
<dbReference type="Proteomes" id="UP001341840">
    <property type="component" value="Unassembled WGS sequence"/>
</dbReference>
<reference evidence="1 2" key="1">
    <citation type="journal article" date="2023" name="Plants (Basel)">
        <title>Bridging the Gap: Combining Genomics and Transcriptomics Approaches to Understand Stylosanthes scabra, an Orphan Legume from the Brazilian Caatinga.</title>
        <authorList>
            <person name="Ferreira-Neto J.R.C."/>
            <person name="da Silva M.D."/>
            <person name="Binneck E."/>
            <person name="de Melo N.F."/>
            <person name="da Silva R.H."/>
            <person name="de Melo A.L.T.M."/>
            <person name="Pandolfi V."/>
            <person name="Bustamante F.O."/>
            <person name="Brasileiro-Vidal A.C."/>
            <person name="Benko-Iseppon A.M."/>
        </authorList>
    </citation>
    <scope>NUCLEOTIDE SEQUENCE [LARGE SCALE GENOMIC DNA]</scope>
    <source>
        <tissue evidence="1">Leaves</tissue>
    </source>
</reference>